<evidence type="ECO:0000313" key="2">
    <source>
        <dbReference type="Proteomes" id="UP000199356"/>
    </source>
</evidence>
<gene>
    <name evidence="1" type="ORF">SAMN04488047_11310</name>
</gene>
<proteinExistence type="predicted"/>
<accession>A0A1I5TAN8</accession>
<organism evidence="1 2">
    <name type="scientific">Tranquillimonas alkanivorans</name>
    <dbReference type="NCBI Taxonomy" id="441119"/>
    <lineage>
        <taxon>Bacteria</taxon>
        <taxon>Pseudomonadati</taxon>
        <taxon>Pseudomonadota</taxon>
        <taxon>Alphaproteobacteria</taxon>
        <taxon>Rhodobacterales</taxon>
        <taxon>Roseobacteraceae</taxon>
        <taxon>Tranquillimonas</taxon>
    </lineage>
</organism>
<dbReference type="STRING" id="441119.SAMN04488047_11310"/>
<evidence type="ECO:0000313" key="1">
    <source>
        <dbReference type="EMBL" id="SFP79901.1"/>
    </source>
</evidence>
<reference evidence="1 2" key="1">
    <citation type="submission" date="2016-10" db="EMBL/GenBank/DDBJ databases">
        <authorList>
            <person name="de Groot N.N."/>
        </authorList>
    </citation>
    <scope>NUCLEOTIDE SEQUENCE [LARGE SCALE GENOMIC DNA]</scope>
    <source>
        <strain evidence="1 2">DSM 19547</strain>
    </source>
</reference>
<name>A0A1I5TAN8_9RHOB</name>
<dbReference type="OrthoDB" id="7856755at2"/>
<sequence>MTSAFAALSAAAGAGEAPRPCTLDNDWCVPLAGCIETTGEAFRGRSYGRNEGPVFATSAAGARCKGTWRRTRLGVGIAEFACADGRTGRSVYTWFERQSGTAVGKGLLGGVQVEFWSGHNLPAYFAGKDPDEVQRMSCTTAEMLVG</sequence>
<keyword evidence="2" id="KW-1185">Reference proteome</keyword>
<protein>
    <submittedName>
        <fullName evidence="1">Uncharacterized protein</fullName>
    </submittedName>
</protein>
<dbReference type="RefSeq" id="WP_093423637.1">
    <property type="nucleotide sequence ID" value="NZ_FOXA01000013.1"/>
</dbReference>
<dbReference type="Proteomes" id="UP000199356">
    <property type="component" value="Unassembled WGS sequence"/>
</dbReference>
<dbReference type="EMBL" id="FOXA01000013">
    <property type="protein sequence ID" value="SFP79901.1"/>
    <property type="molecule type" value="Genomic_DNA"/>
</dbReference>
<dbReference type="AlphaFoldDB" id="A0A1I5TAN8"/>